<dbReference type="PROSITE" id="PS50126">
    <property type="entry name" value="S1"/>
    <property type="match status" value="1"/>
</dbReference>
<dbReference type="FunFam" id="2.40.50.140:FF:000051">
    <property type="entry name" value="RNA-binding transcriptional accessory protein"/>
    <property type="match status" value="1"/>
</dbReference>
<dbReference type="Gene3D" id="2.40.50.140">
    <property type="entry name" value="Nucleic acid-binding proteins"/>
    <property type="match status" value="1"/>
</dbReference>
<dbReference type="InterPro" id="IPR023323">
    <property type="entry name" value="Tex-like_dom_sf"/>
</dbReference>
<feature type="domain" description="S1 motif" evidence="2">
    <location>
        <begin position="660"/>
        <end position="729"/>
    </location>
</feature>
<dbReference type="PANTHER" id="PTHR10724">
    <property type="entry name" value="30S RIBOSOMAL PROTEIN S1"/>
    <property type="match status" value="1"/>
</dbReference>
<dbReference type="GO" id="GO:0006139">
    <property type="term" value="P:nucleobase-containing compound metabolic process"/>
    <property type="evidence" value="ECO:0007669"/>
    <property type="project" value="InterPro"/>
</dbReference>
<dbReference type="GO" id="GO:0003729">
    <property type="term" value="F:mRNA binding"/>
    <property type="evidence" value="ECO:0007669"/>
    <property type="project" value="TreeGrafter"/>
</dbReference>
<accession>A0AAX4HKA4</accession>
<dbReference type="Gene3D" id="1.10.3500.10">
    <property type="entry name" value="Tex N-terminal region-like"/>
    <property type="match status" value="1"/>
</dbReference>
<dbReference type="Pfam" id="PF17674">
    <property type="entry name" value="HHH_9"/>
    <property type="match status" value="1"/>
</dbReference>
<dbReference type="InterPro" id="IPR003029">
    <property type="entry name" value="S1_domain"/>
</dbReference>
<dbReference type="AlphaFoldDB" id="A0AAX4HKA4"/>
<dbReference type="Proteomes" id="UP001324634">
    <property type="component" value="Chromosome"/>
</dbReference>
<dbReference type="InterPro" id="IPR012340">
    <property type="entry name" value="NA-bd_OB-fold"/>
</dbReference>
<dbReference type="Gene3D" id="1.10.150.310">
    <property type="entry name" value="Tex RuvX-like domain-like"/>
    <property type="match status" value="1"/>
</dbReference>
<name>A0AAX4HKA4_9BACT</name>
<dbReference type="Pfam" id="PF16921">
    <property type="entry name" value="Tex_YqgF"/>
    <property type="match status" value="1"/>
</dbReference>
<dbReference type="InterPro" id="IPR032639">
    <property type="entry name" value="Tex_YqgF"/>
</dbReference>
<keyword evidence="4" id="KW-1185">Reference proteome</keyword>
<dbReference type="FunFam" id="3.30.420.140:FF:000001">
    <property type="entry name" value="RNA-binding transcriptional accessory protein"/>
    <property type="match status" value="1"/>
</dbReference>
<dbReference type="InterPro" id="IPR050437">
    <property type="entry name" value="Ribos_protein_bS1-like"/>
</dbReference>
<dbReference type="Gene3D" id="1.10.10.650">
    <property type="entry name" value="RuvA domain 2-like"/>
    <property type="match status" value="1"/>
</dbReference>
<dbReference type="KEGG" id="psti:SOO65_13130"/>
<protein>
    <submittedName>
        <fullName evidence="3">Tex family protein</fullName>
    </submittedName>
</protein>
<dbReference type="Pfam" id="PF00575">
    <property type="entry name" value="S1"/>
    <property type="match status" value="1"/>
</dbReference>
<dbReference type="InterPro" id="IPR023319">
    <property type="entry name" value="Tex-like_HTH_dom_sf"/>
</dbReference>
<dbReference type="Gene3D" id="3.30.420.140">
    <property type="entry name" value="YqgF/RNase H-like domain"/>
    <property type="match status" value="1"/>
</dbReference>
<dbReference type="SUPFAM" id="SSF53098">
    <property type="entry name" value="Ribonuclease H-like"/>
    <property type="match status" value="1"/>
</dbReference>
<dbReference type="GO" id="GO:0006412">
    <property type="term" value="P:translation"/>
    <property type="evidence" value="ECO:0007669"/>
    <property type="project" value="TreeGrafter"/>
</dbReference>
<dbReference type="GO" id="GO:0003735">
    <property type="term" value="F:structural constituent of ribosome"/>
    <property type="evidence" value="ECO:0007669"/>
    <property type="project" value="TreeGrafter"/>
</dbReference>
<dbReference type="InterPro" id="IPR010994">
    <property type="entry name" value="RuvA_2-like"/>
</dbReference>
<dbReference type="InterPro" id="IPR018974">
    <property type="entry name" value="Tex-like_N"/>
</dbReference>
<dbReference type="InterPro" id="IPR006641">
    <property type="entry name" value="YqgF/RNaseH-like_dom"/>
</dbReference>
<dbReference type="EMBL" id="CP139487">
    <property type="protein sequence ID" value="WPU63632.1"/>
    <property type="molecule type" value="Genomic_DNA"/>
</dbReference>
<dbReference type="CDD" id="cd05685">
    <property type="entry name" value="S1_Tex"/>
    <property type="match status" value="1"/>
</dbReference>
<evidence type="ECO:0000313" key="3">
    <source>
        <dbReference type="EMBL" id="WPU63632.1"/>
    </source>
</evidence>
<dbReference type="Pfam" id="PF09371">
    <property type="entry name" value="Tex_N"/>
    <property type="match status" value="1"/>
</dbReference>
<dbReference type="InterPro" id="IPR041692">
    <property type="entry name" value="HHH_9"/>
</dbReference>
<sequence>MAAQTLDPNAMIYCTTKLGIAPAKIMATCKLLFEEECTIPFISRYRKEVTGNLDEVQIRDIQESYNEYVETEKRRAFILDAIKKMEALTPELERQIKVATTLTQLEDIYAPYKSKKKTKAMIAKDNGLEPLSEMILKGDKDVRTIIAELEEKFVKPSAGKIKDVQEAINGACDIIMESMAHQLELKEKIRQTFWETGVMKTGLRKDGDKIEDAAKFKDFFEFSEPLAKLKDPKASHRYMAMRRGMNLKVLKVDAEIIPEVGIGLIEGEFFPKRDKLANYELLKKCAEKSFTNYIQPSLDLEVKNELKKIADTAAISVFGVNLKNLLLQPYLGSKAVLGIDPGVRTGCKVVIVDHTGKFMGDHVVYPHEPKNDKVGAAQILTKMIEMFNVEYIAIGNGTYGRETLEFVETHIPQVKDGKVKATMISEAGASIYSASDIAREEFPDKDVTVRGAVSIARRFQDPLAELVKIDPKSIGVGQYQHDVNQVQLKNNLEAVVESCVNFVGVDLNTASAPLLSYVSGIGPTVAQNVVKYRDANGGFKSRADLLKVTRFSQKVFEQSAGFLRIYNGPHALDGTFIHPERYPVLEEWVKAHKKDLKDLLTDESLQNDLANDKALKEKIGDITLQDIVKCLKAPSQDPRTTFKSVEFTKGISDLKDLKVGQWYQGQVTNIAMFGAFVDIGIKENGLLHISEMSDRFVENALDELKVGQEIKVRILGIDMDRRRISLSCKSDSQVEGVTGTDQGRPRPGKSNRPQTQQPMQSGPQFKNNAFAGLKGLQLKK</sequence>
<evidence type="ECO:0000259" key="2">
    <source>
        <dbReference type="PROSITE" id="PS50126"/>
    </source>
</evidence>
<dbReference type="SMART" id="SM00732">
    <property type="entry name" value="YqgFc"/>
    <property type="match status" value="1"/>
</dbReference>
<feature type="compositionally biased region" description="Polar residues" evidence="1">
    <location>
        <begin position="730"/>
        <end position="741"/>
    </location>
</feature>
<dbReference type="Pfam" id="PF12836">
    <property type="entry name" value="HHH_3"/>
    <property type="match status" value="1"/>
</dbReference>
<gene>
    <name evidence="3" type="ORF">SOO65_13130</name>
</gene>
<dbReference type="InterPro" id="IPR037027">
    <property type="entry name" value="YqgF/RNaseH-like_dom_sf"/>
</dbReference>
<dbReference type="FunFam" id="1.10.10.650:FF:000001">
    <property type="entry name" value="S1 RNA-binding domain 1"/>
    <property type="match status" value="1"/>
</dbReference>
<organism evidence="3 4">
    <name type="scientific">Peredibacter starrii</name>
    <dbReference type="NCBI Taxonomy" id="28202"/>
    <lineage>
        <taxon>Bacteria</taxon>
        <taxon>Pseudomonadati</taxon>
        <taxon>Bdellovibrionota</taxon>
        <taxon>Bacteriovoracia</taxon>
        <taxon>Bacteriovoracales</taxon>
        <taxon>Bacteriovoracaceae</taxon>
        <taxon>Peredibacter</taxon>
    </lineage>
</organism>
<dbReference type="Pfam" id="PF22706">
    <property type="entry name" value="Tex_central_region"/>
    <property type="match status" value="1"/>
</dbReference>
<dbReference type="RefSeq" id="WP_321390690.1">
    <property type="nucleotide sequence ID" value="NZ_CP139487.1"/>
</dbReference>
<dbReference type="PANTHER" id="PTHR10724:SF10">
    <property type="entry name" value="S1 RNA-BINDING DOMAIN-CONTAINING PROTEIN 1"/>
    <property type="match status" value="1"/>
</dbReference>
<dbReference type="GO" id="GO:0005737">
    <property type="term" value="C:cytoplasm"/>
    <property type="evidence" value="ECO:0007669"/>
    <property type="project" value="UniProtKB-ARBA"/>
</dbReference>
<dbReference type="InterPro" id="IPR012337">
    <property type="entry name" value="RNaseH-like_sf"/>
</dbReference>
<dbReference type="SUPFAM" id="SSF50249">
    <property type="entry name" value="Nucleic acid-binding proteins"/>
    <property type="match status" value="1"/>
</dbReference>
<dbReference type="SUPFAM" id="SSF158832">
    <property type="entry name" value="Tex N-terminal region-like"/>
    <property type="match status" value="1"/>
</dbReference>
<feature type="region of interest" description="Disordered" evidence="1">
    <location>
        <begin position="730"/>
        <end position="780"/>
    </location>
</feature>
<dbReference type="SMART" id="SM00316">
    <property type="entry name" value="S1"/>
    <property type="match status" value="1"/>
</dbReference>
<dbReference type="InterPro" id="IPR055179">
    <property type="entry name" value="Tex-like_central_region"/>
</dbReference>
<proteinExistence type="predicted"/>
<dbReference type="SUPFAM" id="SSF47781">
    <property type="entry name" value="RuvA domain 2-like"/>
    <property type="match status" value="2"/>
</dbReference>
<reference evidence="3 4" key="1">
    <citation type="submission" date="2023-11" db="EMBL/GenBank/DDBJ databases">
        <title>Peredibacter starrii A3.12.</title>
        <authorList>
            <person name="Mitchell R.J."/>
        </authorList>
    </citation>
    <scope>NUCLEOTIDE SEQUENCE [LARGE SCALE GENOMIC DNA]</scope>
    <source>
        <strain evidence="3 4">A3.12</strain>
    </source>
</reference>
<dbReference type="InterPro" id="IPR044146">
    <property type="entry name" value="S1_Tex"/>
</dbReference>
<evidence type="ECO:0000313" key="4">
    <source>
        <dbReference type="Proteomes" id="UP001324634"/>
    </source>
</evidence>
<evidence type="ECO:0000256" key="1">
    <source>
        <dbReference type="SAM" id="MobiDB-lite"/>
    </source>
</evidence>
<feature type="compositionally biased region" description="Polar residues" evidence="1">
    <location>
        <begin position="751"/>
        <end position="767"/>
    </location>
</feature>